<dbReference type="AlphaFoldDB" id="A0A379WHI8"/>
<accession>A0A379WHI8</accession>
<gene>
    <name evidence="1" type="ORF">NCTC8258_05889</name>
</gene>
<dbReference type="EMBL" id="UGXS01000004">
    <property type="protein sequence ID" value="SUH18071.1"/>
    <property type="molecule type" value="Genomic_DNA"/>
</dbReference>
<evidence type="ECO:0000313" key="1">
    <source>
        <dbReference type="EMBL" id="SUH18071.1"/>
    </source>
</evidence>
<reference evidence="1 2" key="1">
    <citation type="submission" date="2018-06" db="EMBL/GenBank/DDBJ databases">
        <authorList>
            <consortium name="Pathogen Informatics"/>
            <person name="Doyle S."/>
        </authorList>
    </citation>
    <scope>NUCLEOTIDE SEQUENCE [LARGE SCALE GENOMIC DNA]</scope>
    <source>
        <strain evidence="1 2">NCTC8258</strain>
    </source>
</reference>
<protein>
    <submittedName>
        <fullName evidence="1">Uncharacterized protein</fullName>
    </submittedName>
</protein>
<sequence>MKKQNHSTLTSYLSKTKRIQTSTVCITPTSQYSVKIALKIMFFILIIFPDIL</sequence>
<organism evidence="1 2">
    <name type="scientific">Salmonella enterica I</name>
    <dbReference type="NCBI Taxonomy" id="59201"/>
    <lineage>
        <taxon>Bacteria</taxon>
        <taxon>Pseudomonadati</taxon>
        <taxon>Pseudomonadota</taxon>
        <taxon>Gammaproteobacteria</taxon>
        <taxon>Enterobacterales</taxon>
        <taxon>Enterobacteriaceae</taxon>
        <taxon>Salmonella</taxon>
    </lineage>
</organism>
<evidence type="ECO:0000313" key="2">
    <source>
        <dbReference type="Proteomes" id="UP000255509"/>
    </source>
</evidence>
<dbReference type="Proteomes" id="UP000255509">
    <property type="component" value="Unassembled WGS sequence"/>
</dbReference>
<name>A0A379WHI8_SALET</name>
<proteinExistence type="predicted"/>